<keyword evidence="1" id="KW-0732">Signal</keyword>
<evidence type="ECO:0000313" key="3">
    <source>
        <dbReference type="Proteomes" id="UP000217257"/>
    </source>
</evidence>
<dbReference type="KEGG" id="cfus:CYFUS_004535"/>
<dbReference type="AlphaFoldDB" id="A0A250J7E4"/>
<dbReference type="Gene3D" id="2.60.120.200">
    <property type="match status" value="1"/>
</dbReference>
<name>A0A250J7E4_9BACT</name>
<feature type="signal peptide" evidence="1">
    <location>
        <begin position="1"/>
        <end position="24"/>
    </location>
</feature>
<dbReference type="SUPFAM" id="SSF49899">
    <property type="entry name" value="Concanavalin A-like lectins/glucanases"/>
    <property type="match status" value="1"/>
</dbReference>
<dbReference type="Pfam" id="PF13385">
    <property type="entry name" value="Laminin_G_3"/>
    <property type="match status" value="1"/>
</dbReference>
<evidence type="ECO:0000256" key="1">
    <source>
        <dbReference type="SAM" id="SignalP"/>
    </source>
</evidence>
<dbReference type="Proteomes" id="UP000217257">
    <property type="component" value="Chromosome"/>
</dbReference>
<organism evidence="2 3">
    <name type="scientific">Cystobacter fuscus</name>
    <dbReference type="NCBI Taxonomy" id="43"/>
    <lineage>
        <taxon>Bacteria</taxon>
        <taxon>Pseudomonadati</taxon>
        <taxon>Myxococcota</taxon>
        <taxon>Myxococcia</taxon>
        <taxon>Myxococcales</taxon>
        <taxon>Cystobacterineae</taxon>
        <taxon>Archangiaceae</taxon>
        <taxon>Cystobacter</taxon>
    </lineage>
</organism>
<reference evidence="2 3" key="1">
    <citation type="submission" date="2017-06" db="EMBL/GenBank/DDBJ databases">
        <title>Sequencing and comparative analysis of myxobacterial genomes.</title>
        <authorList>
            <person name="Rupp O."/>
            <person name="Goesmann A."/>
            <person name="Sogaard-Andersen L."/>
        </authorList>
    </citation>
    <scope>NUCLEOTIDE SEQUENCE [LARGE SCALE GENOMIC DNA]</scope>
    <source>
        <strain evidence="2 3">DSM 52655</strain>
    </source>
</reference>
<evidence type="ECO:0000313" key="2">
    <source>
        <dbReference type="EMBL" id="ATB39096.1"/>
    </source>
</evidence>
<dbReference type="EMBL" id="CP022098">
    <property type="protein sequence ID" value="ATB39096.1"/>
    <property type="molecule type" value="Genomic_DNA"/>
</dbReference>
<dbReference type="InterPro" id="IPR013320">
    <property type="entry name" value="ConA-like_dom_sf"/>
</dbReference>
<sequence>MSIQDAVMKVGLLLLLTVGSAAQADYPILCYPGVAIKDAVSNNFAGCQYTTWGTNPCAQTPPGTSTPLYPTNSGFCVTCLNEPYRSQVLGGNWSAVSPNDFACMSCVTKPASSVGWWSFDENFDDSYSLSSNGVNLDDRIAYDMYNALPSAGKVHGAWQLDGVHDYVQVADHPSLNFGMTSFSFEGWVQLSTALTYAGSFVLVDKMAGNNPFTGYRIALTDRRLNLFLATGGLPYSWLSSAQQADLVPNDGQWHHVAVRVARASSPTGIQFYVDGGLVGTGNAAVRSGSLTNTAPLKFGSGLNGNIAQYTKIGVDEFSLYKRALDVSEIQRVYNAGRSGVCKDFERPEWWPTQG</sequence>
<gene>
    <name evidence="2" type="ORF">CYFUS_004535</name>
</gene>
<dbReference type="RefSeq" id="WP_095987179.1">
    <property type="nucleotide sequence ID" value="NZ_CP022098.1"/>
</dbReference>
<feature type="chain" id="PRO_5012106088" description="Laminin G domain-containing protein" evidence="1">
    <location>
        <begin position="25"/>
        <end position="354"/>
    </location>
</feature>
<proteinExistence type="predicted"/>
<protein>
    <recommendedName>
        <fullName evidence="4">Laminin G domain-containing protein</fullName>
    </recommendedName>
</protein>
<evidence type="ECO:0008006" key="4">
    <source>
        <dbReference type="Google" id="ProtNLM"/>
    </source>
</evidence>
<accession>A0A250J7E4</accession>